<proteinExistence type="predicted"/>
<evidence type="ECO:0000256" key="1">
    <source>
        <dbReference type="SAM" id="MobiDB-lite"/>
    </source>
</evidence>
<comment type="caution">
    <text evidence="2">The sequence shown here is derived from an EMBL/GenBank/DDBJ whole genome shotgun (WGS) entry which is preliminary data.</text>
</comment>
<feature type="region of interest" description="Disordered" evidence="1">
    <location>
        <begin position="119"/>
        <end position="181"/>
    </location>
</feature>
<evidence type="ECO:0000313" key="3">
    <source>
        <dbReference type="Proteomes" id="UP000001548"/>
    </source>
</evidence>
<accession>D3KIC6</accession>
<dbReference type="EMBL" id="AACB03000003">
    <property type="protein sequence ID" value="KAE8303356.1"/>
    <property type="molecule type" value="Genomic_DNA"/>
</dbReference>
<dbReference type="AlphaFoldDB" id="D3KIC6"/>
<feature type="compositionally biased region" description="Polar residues" evidence="1">
    <location>
        <begin position="120"/>
        <end position="139"/>
    </location>
</feature>
<sequence length="222" mass="24874">MPLTIPKYVQSPSDSYSLTYVNGQYSDGPVRYSSRFLGPADRAQMHELASLQQQEILSCLDSFHRITDSYCHRLETWVRENPAEYERFLIRLASQFNLSVDDSRIYSLAADSVSRLPSMYSGSTPKVGRSNYNNPQLRPTSGKALRDPQRTIIPLQVNSPQPSKSALGFRTGSRARSPSGYIEQRHYVSKNQLGTSSPEGVVSLRVHFKASSSHGSRVSKIK</sequence>
<gene>
    <name evidence="2" type="ORF">GL50803_0012161</name>
</gene>
<dbReference type="Proteomes" id="UP000001548">
    <property type="component" value="Unassembled WGS sequence"/>
</dbReference>
<dbReference type="VEuPathDB" id="GiardiaDB:GL50803_12161"/>
<reference evidence="2 3" key="1">
    <citation type="journal article" date="2007" name="Science">
        <title>Genomic minimalism in the early diverging intestinal parasite Giardia lamblia.</title>
        <authorList>
            <person name="Morrison H.G."/>
            <person name="McArthur A.G."/>
            <person name="Gillin F.D."/>
            <person name="Aley S.B."/>
            <person name="Adam R.D."/>
            <person name="Olsen G.J."/>
            <person name="Best A.A."/>
            <person name="Cande W.Z."/>
            <person name="Chen F."/>
            <person name="Cipriano M.J."/>
            <person name="Davids B.J."/>
            <person name="Dawson S.C."/>
            <person name="Elmendorf H.G."/>
            <person name="Hehl A.B."/>
            <person name="Holder M.E."/>
            <person name="Huse S.M."/>
            <person name="Kim U.U."/>
            <person name="Lasek-Nesselquist E."/>
            <person name="Manning G."/>
            <person name="Nigam A."/>
            <person name="Nixon J.E."/>
            <person name="Palm D."/>
            <person name="Passamaneck N.E."/>
            <person name="Prabhu A."/>
            <person name="Reich C.I."/>
            <person name="Reiner D.S."/>
            <person name="Samuelson J."/>
            <person name="Svard S.G."/>
            <person name="Sogin M.L."/>
        </authorList>
    </citation>
    <scope>NUCLEOTIDE SEQUENCE [LARGE SCALE GENOMIC DNA]</scope>
    <source>
        <strain evidence="2 3">WB C6</strain>
    </source>
</reference>
<keyword evidence="3" id="KW-1185">Reference proteome</keyword>
<organism evidence="2 3">
    <name type="scientific">Giardia intestinalis (strain ATCC 50803 / WB clone C6)</name>
    <name type="common">Giardia lamblia</name>
    <dbReference type="NCBI Taxonomy" id="184922"/>
    <lineage>
        <taxon>Eukaryota</taxon>
        <taxon>Metamonada</taxon>
        <taxon>Diplomonadida</taxon>
        <taxon>Hexamitidae</taxon>
        <taxon>Giardiinae</taxon>
        <taxon>Giardia</taxon>
    </lineage>
</organism>
<evidence type="ECO:0000313" key="2">
    <source>
        <dbReference type="EMBL" id="KAE8303356.1"/>
    </source>
</evidence>
<protein>
    <submittedName>
        <fullName evidence="2">Uncharacterized protein</fullName>
    </submittedName>
</protein>
<dbReference type="HOGENOM" id="CLU_1247408_0_0_1"/>
<dbReference type="OMA" id="CHRLETW"/>
<name>D3KIC6_GIAIC</name>